<name>A0A9P5U4S4_9AGAR</name>
<accession>A0A9P5U4S4</accession>
<organism evidence="1 2">
    <name type="scientific">Rhodocollybia butyracea</name>
    <dbReference type="NCBI Taxonomy" id="206335"/>
    <lineage>
        <taxon>Eukaryota</taxon>
        <taxon>Fungi</taxon>
        <taxon>Dikarya</taxon>
        <taxon>Basidiomycota</taxon>
        <taxon>Agaricomycotina</taxon>
        <taxon>Agaricomycetes</taxon>
        <taxon>Agaricomycetidae</taxon>
        <taxon>Agaricales</taxon>
        <taxon>Marasmiineae</taxon>
        <taxon>Omphalotaceae</taxon>
        <taxon>Rhodocollybia</taxon>
    </lineage>
</organism>
<evidence type="ECO:0000313" key="1">
    <source>
        <dbReference type="EMBL" id="KAF9065058.1"/>
    </source>
</evidence>
<sequence>MTADYQVFLRGLNCTSRDWIKIKSSMDPFNFFSSVILHGLASTNNVAHSIHLTRTQSFPAKRYAYDTKSPGPVGSHKDWDALSPLVGQLHADLEITEQLSEGRIGLVFAARLVSLRRTLHDEPLPIHSIPLPSQFCVKLVKPEYIRSLAREAWFYEQLSKAEGYPGAVTPVCFGFFTSPLPSKAGIQLHALSSVLIKPEPPSHIPEGEEPIYDRYYDDLDFEYVDNYLDDDRTSHCDSPWNLKQWRERGDRSPIIGIIVTERIGKHIRLDDFPGPTFRYPRGDCYFTKEAETEIVALLDDLSALGILQDDTKFNNILWAASESKHWLPASAQICPRHKQVHMYRLIDFDRAAKWNRENPVDHGYFCRLQLYPLKESQFWGDCM</sequence>
<evidence type="ECO:0000313" key="2">
    <source>
        <dbReference type="Proteomes" id="UP000772434"/>
    </source>
</evidence>
<proteinExistence type="predicted"/>
<comment type="caution">
    <text evidence="1">The sequence shown here is derived from an EMBL/GenBank/DDBJ whole genome shotgun (WGS) entry which is preliminary data.</text>
</comment>
<protein>
    <recommendedName>
        <fullName evidence="3">Protein kinase domain-containing protein</fullName>
    </recommendedName>
</protein>
<reference evidence="1" key="1">
    <citation type="submission" date="2020-11" db="EMBL/GenBank/DDBJ databases">
        <authorList>
            <consortium name="DOE Joint Genome Institute"/>
            <person name="Ahrendt S."/>
            <person name="Riley R."/>
            <person name="Andreopoulos W."/>
            <person name="Labutti K."/>
            <person name="Pangilinan J."/>
            <person name="Ruiz-Duenas F.J."/>
            <person name="Barrasa J.M."/>
            <person name="Sanchez-Garcia M."/>
            <person name="Camarero S."/>
            <person name="Miyauchi S."/>
            <person name="Serrano A."/>
            <person name="Linde D."/>
            <person name="Babiker R."/>
            <person name="Drula E."/>
            <person name="Ayuso-Fernandez I."/>
            <person name="Pacheco R."/>
            <person name="Padilla G."/>
            <person name="Ferreira P."/>
            <person name="Barriuso J."/>
            <person name="Kellner H."/>
            <person name="Castanera R."/>
            <person name="Alfaro M."/>
            <person name="Ramirez L."/>
            <person name="Pisabarro A.G."/>
            <person name="Kuo A."/>
            <person name="Tritt A."/>
            <person name="Lipzen A."/>
            <person name="He G."/>
            <person name="Yan M."/>
            <person name="Ng V."/>
            <person name="Cullen D."/>
            <person name="Martin F."/>
            <person name="Rosso M.-N."/>
            <person name="Henrissat B."/>
            <person name="Hibbett D."/>
            <person name="Martinez A.T."/>
            <person name="Grigoriev I.V."/>
        </authorList>
    </citation>
    <scope>NUCLEOTIDE SEQUENCE</scope>
    <source>
        <strain evidence="1">AH 40177</strain>
    </source>
</reference>
<dbReference type="OrthoDB" id="3067876at2759"/>
<gene>
    <name evidence="1" type="ORF">BDP27DRAFT_1425125</name>
</gene>
<evidence type="ECO:0008006" key="3">
    <source>
        <dbReference type="Google" id="ProtNLM"/>
    </source>
</evidence>
<dbReference type="EMBL" id="JADNRY010000109">
    <property type="protein sequence ID" value="KAF9065058.1"/>
    <property type="molecule type" value="Genomic_DNA"/>
</dbReference>
<dbReference type="AlphaFoldDB" id="A0A9P5U4S4"/>
<dbReference type="Proteomes" id="UP000772434">
    <property type="component" value="Unassembled WGS sequence"/>
</dbReference>
<keyword evidence="2" id="KW-1185">Reference proteome</keyword>